<evidence type="ECO:0000256" key="8">
    <source>
        <dbReference type="RuleBase" id="RU369079"/>
    </source>
</evidence>
<proteinExistence type="predicted"/>
<feature type="domain" description="TRAP C4-dicarboxylate transport system permease DctM subunit" evidence="11">
    <location>
        <begin position="233"/>
        <end position="644"/>
    </location>
</feature>
<evidence type="ECO:0000256" key="6">
    <source>
        <dbReference type="ARBA" id="ARBA00022989"/>
    </source>
</evidence>
<feature type="transmembrane region" description="Helical" evidence="9">
    <location>
        <begin position="582"/>
        <end position="612"/>
    </location>
</feature>
<dbReference type="EMBL" id="QGTR01000002">
    <property type="protein sequence ID" value="PWW01480.1"/>
    <property type="molecule type" value="Genomic_DNA"/>
</dbReference>
<feature type="transmembrane region" description="Helical" evidence="9">
    <location>
        <begin position="40"/>
        <end position="62"/>
    </location>
</feature>
<evidence type="ECO:0000259" key="11">
    <source>
        <dbReference type="Pfam" id="PF06808"/>
    </source>
</evidence>
<dbReference type="InterPro" id="IPR010656">
    <property type="entry name" value="DctM"/>
</dbReference>
<dbReference type="PANTHER" id="PTHR33362:SF5">
    <property type="entry name" value="C4-DICARBOXYLATE TRAP TRANSPORTER LARGE PERMEASE PROTEIN DCTM"/>
    <property type="match status" value="1"/>
</dbReference>
<keyword evidence="6 9" id="KW-1133">Transmembrane helix</keyword>
<comment type="subcellular location">
    <subcellularLocation>
        <location evidence="1 8">Cell inner membrane</location>
        <topology evidence="1 8">Multi-pass membrane protein</topology>
    </subcellularLocation>
</comment>
<evidence type="ECO:0000256" key="7">
    <source>
        <dbReference type="ARBA" id="ARBA00023136"/>
    </source>
</evidence>
<evidence type="ECO:0000256" key="3">
    <source>
        <dbReference type="ARBA" id="ARBA00022475"/>
    </source>
</evidence>
<evidence type="ECO:0000313" key="13">
    <source>
        <dbReference type="Proteomes" id="UP000246352"/>
    </source>
</evidence>
<feature type="transmembrane region" description="Helical" evidence="9">
    <location>
        <begin position="361"/>
        <end position="385"/>
    </location>
</feature>
<dbReference type="GO" id="GO:0022857">
    <property type="term" value="F:transmembrane transporter activity"/>
    <property type="evidence" value="ECO:0007669"/>
    <property type="project" value="UniProtKB-UniRule"/>
</dbReference>
<protein>
    <submittedName>
        <fullName evidence="12">Tripartite ATP-independent transporter DctM subunit</fullName>
    </submittedName>
</protein>
<evidence type="ECO:0000256" key="9">
    <source>
        <dbReference type="SAM" id="Phobius"/>
    </source>
</evidence>
<feature type="transmembrane region" description="Helical" evidence="9">
    <location>
        <begin position="191"/>
        <end position="212"/>
    </location>
</feature>
<feature type="domain" description="Tripartite ATP-independent periplasmic transporters DctQ component" evidence="10">
    <location>
        <begin position="52"/>
        <end position="182"/>
    </location>
</feature>
<feature type="transmembrane region" description="Helical" evidence="9">
    <location>
        <begin position="157"/>
        <end position="179"/>
    </location>
</feature>
<keyword evidence="13" id="KW-1185">Reference proteome</keyword>
<evidence type="ECO:0000259" key="10">
    <source>
        <dbReference type="Pfam" id="PF04290"/>
    </source>
</evidence>
<evidence type="ECO:0000256" key="5">
    <source>
        <dbReference type="ARBA" id="ARBA00022692"/>
    </source>
</evidence>
<gene>
    <name evidence="12" type="ORF">DFR52_102142</name>
</gene>
<feature type="transmembrane region" description="Helical" evidence="9">
    <location>
        <begin position="280"/>
        <end position="302"/>
    </location>
</feature>
<dbReference type="Proteomes" id="UP000246352">
    <property type="component" value="Unassembled WGS sequence"/>
</dbReference>
<comment type="function">
    <text evidence="8">Part of the tripartite ATP-independent periplasmic (TRAP) transport system.</text>
</comment>
<keyword evidence="7 9" id="KW-0472">Membrane</keyword>
<feature type="transmembrane region" description="Helical" evidence="9">
    <location>
        <begin position="468"/>
        <end position="486"/>
    </location>
</feature>
<dbReference type="Pfam" id="PF06808">
    <property type="entry name" value="DctM"/>
    <property type="match status" value="1"/>
</dbReference>
<evidence type="ECO:0000256" key="4">
    <source>
        <dbReference type="ARBA" id="ARBA00022519"/>
    </source>
</evidence>
<dbReference type="GO" id="GO:0005886">
    <property type="term" value="C:plasma membrane"/>
    <property type="evidence" value="ECO:0007669"/>
    <property type="project" value="UniProtKB-SubCell"/>
</dbReference>
<feature type="transmembrane region" description="Helical" evidence="9">
    <location>
        <begin position="233"/>
        <end position="260"/>
    </location>
</feature>
<evidence type="ECO:0000313" key="12">
    <source>
        <dbReference type="EMBL" id="PWW01480.1"/>
    </source>
</evidence>
<evidence type="ECO:0000256" key="2">
    <source>
        <dbReference type="ARBA" id="ARBA00022448"/>
    </source>
</evidence>
<feature type="transmembrane region" description="Helical" evidence="9">
    <location>
        <begin position="442"/>
        <end position="462"/>
    </location>
</feature>
<dbReference type="InterPro" id="IPR004681">
    <property type="entry name" value="TRAP_DctM"/>
</dbReference>
<sequence length="652" mass="68676">MRGHKVTHAMPAAAVNERICQWLDAAGNGLANALAWPGKAAVLLGGAAIVVLMGLTVADVVLRNLFSTVVPGGLEVAGLLTVLVVLSTVSVVEIERNHVQVDLLLNAMPEHVRAPTVVGGLLLAFTAMVVTAFQIFEQVRYLWGNGIVTGVLGLPEWPFVAAAAIFVLLFALALLANLMTGLAQVARQADWRSLVVLGLWVAATAAIITLCFNPDALPFELSRSTRGLLSITLCFVLIFLGVHVAAAMALTALVGISLLISSGASLTSLGTTTIDVVSDQTWSVVPLFTWMGLIVVASGFAAELYRAAYRWIGHLPGGLASASTVACAGLSSIVGDTLSGVYSMGSIALPEMRAYGYDMKLATASVACAATIGVMIPPSLAFIVYGMITEVSIGKLFMAGVLPGLLFAVILIGLITLRATLNPALAPRGERSSWSERFRSSFGTWPILLLMLLVLGGIYSGAVTPNEAAGLGVFGAILIALAMGRIDARKLAATIAATLRLTAGIIIIFMFAAAFSRFIALSGLTQQLGNLVLGLDLGKYQIITAILLFYIVIGMFMNALPALVLTVPIFYPIAMNAGFDPVWFGVLVVIMVELGVVTPPIGVNVFAIAAIARDVPMYDIFRGVLPFWVAYLLLVALIVIFPQICLWLPSLT</sequence>
<keyword evidence="4 8" id="KW-0997">Cell inner membrane</keyword>
<keyword evidence="5 9" id="KW-0812">Transmembrane</keyword>
<keyword evidence="3" id="KW-1003">Cell membrane</keyword>
<accession>A0A317PPK2</accession>
<feature type="transmembrane region" description="Helical" evidence="9">
    <location>
        <begin position="397"/>
        <end position="421"/>
    </location>
</feature>
<dbReference type="Pfam" id="PF04290">
    <property type="entry name" value="DctQ"/>
    <property type="match status" value="1"/>
</dbReference>
<feature type="transmembrane region" description="Helical" evidence="9">
    <location>
        <begin position="540"/>
        <end position="570"/>
    </location>
</feature>
<reference evidence="12 13" key="1">
    <citation type="submission" date="2018-05" db="EMBL/GenBank/DDBJ databases">
        <title>Genomic Encyclopedia of Type Strains, Phase IV (KMG-IV): sequencing the most valuable type-strain genomes for metagenomic binning, comparative biology and taxonomic classification.</title>
        <authorList>
            <person name="Goeker M."/>
        </authorList>
    </citation>
    <scope>NUCLEOTIDE SEQUENCE [LARGE SCALE GENOMIC DNA]</scope>
    <source>
        <strain evidence="12 13">DSM 16791</strain>
    </source>
</reference>
<name>A0A317PPK2_9HYPH</name>
<keyword evidence="2 8" id="KW-0813">Transport</keyword>
<dbReference type="InterPro" id="IPR055348">
    <property type="entry name" value="DctQ"/>
</dbReference>
<comment type="caution">
    <text evidence="12">The sequence shown here is derived from an EMBL/GenBank/DDBJ whole genome shotgun (WGS) entry which is preliminary data.</text>
</comment>
<dbReference type="NCBIfam" id="TIGR00786">
    <property type="entry name" value="dctM"/>
    <property type="match status" value="1"/>
</dbReference>
<dbReference type="AlphaFoldDB" id="A0A317PPK2"/>
<dbReference type="PANTHER" id="PTHR33362">
    <property type="entry name" value="SIALIC ACID TRAP TRANSPORTER PERMEASE PROTEIN SIAT-RELATED"/>
    <property type="match status" value="1"/>
</dbReference>
<organism evidence="12 13">
    <name type="scientific">Hoeflea marina</name>
    <dbReference type="NCBI Taxonomy" id="274592"/>
    <lineage>
        <taxon>Bacteria</taxon>
        <taxon>Pseudomonadati</taxon>
        <taxon>Pseudomonadota</taxon>
        <taxon>Alphaproteobacteria</taxon>
        <taxon>Hyphomicrobiales</taxon>
        <taxon>Rhizobiaceae</taxon>
        <taxon>Hoeflea</taxon>
    </lineage>
</organism>
<feature type="transmembrane region" description="Helical" evidence="9">
    <location>
        <begin position="74"/>
        <end position="94"/>
    </location>
</feature>
<feature type="transmembrane region" description="Helical" evidence="9">
    <location>
        <begin position="498"/>
        <end position="520"/>
    </location>
</feature>
<evidence type="ECO:0000256" key="1">
    <source>
        <dbReference type="ARBA" id="ARBA00004429"/>
    </source>
</evidence>
<feature type="transmembrane region" description="Helical" evidence="9">
    <location>
        <begin position="624"/>
        <end position="648"/>
    </location>
</feature>
<feature type="transmembrane region" description="Helical" evidence="9">
    <location>
        <begin position="114"/>
        <end position="136"/>
    </location>
</feature>